<protein>
    <recommendedName>
        <fullName evidence="3">DUF2125 domain-containing protein</fullName>
    </recommendedName>
</protein>
<evidence type="ECO:0000313" key="2">
    <source>
        <dbReference type="Proteomes" id="UP001156694"/>
    </source>
</evidence>
<dbReference type="RefSeq" id="WP_284379540.1">
    <property type="nucleotide sequence ID" value="NZ_BSNN01000008.1"/>
</dbReference>
<reference evidence="2" key="1">
    <citation type="journal article" date="2019" name="Int. J. Syst. Evol. Microbiol.">
        <title>The Global Catalogue of Microorganisms (GCM) 10K type strain sequencing project: providing services to taxonomists for standard genome sequencing and annotation.</title>
        <authorList>
            <consortium name="The Broad Institute Genomics Platform"/>
            <consortium name="The Broad Institute Genome Sequencing Center for Infectious Disease"/>
            <person name="Wu L."/>
            <person name="Ma J."/>
        </authorList>
    </citation>
    <scope>NUCLEOTIDE SEQUENCE [LARGE SCALE GENOMIC DNA]</scope>
    <source>
        <strain evidence="2">NBRC 110140</strain>
    </source>
</reference>
<accession>A0ABQ5VXD4</accession>
<evidence type="ECO:0000313" key="1">
    <source>
        <dbReference type="EMBL" id="GLQ36087.1"/>
    </source>
</evidence>
<organism evidence="1 2">
    <name type="scientific">Amylibacter marinus</name>
    <dbReference type="NCBI Taxonomy" id="1475483"/>
    <lineage>
        <taxon>Bacteria</taxon>
        <taxon>Pseudomonadati</taxon>
        <taxon>Pseudomonadota</taxon>
        <taxon>Alphaproteobacteria</taxon>
        <taxon>Rhodobacterales</taxon>
        <taxon>Paracoccaceae</taxon>
        <taxon>Amylibacter</taxon>
    </lineage>
</organism>
<dbReference type="Proteomes" id="UP001156694">
    <property type="component" value="Unassembled WGS sequence"/>
</dbReference>
<comment type="caution">
    <text evidence="1">The sequence shown here is derived from an EMBL/GenBank/DDBJ whole genome shotgun (WGS) entry which is preliminary data.</text>
</comment>
<sequence>MRWLVLSIFSAALAWSAFWFVGKTMRHAALEEWFADRNTAGWVAHSDIQLRGYPNRFDAVLGDIDLANPKNGWAWAAPHFQILQLSYQPNHIIALWPETQTLSTPKEQITINSSDMRASAVFDDPKTLVINRATLTAEKLRLVSNQNWTTTADNIQLSLRQSPNAEARYDLALTTDALQPKSLQKINLGNGAILPNSFDTFNLRAVLEFSAPLSKQSFESGTSYLKRITLEDVDFKWGDLELRAAGTLALDTHGYPTGTLTIRAVNWEKMVELAGAHGAISTEMTDALNSALSLLSTFSGRLNTLDIPLNFSRQKIRIGPVAIGKAPKIRFP</sequence>
<keyword evidence="2" id="KW-1185">Reference proteome</keyword>
<dbReference type="Pfam" id="PF09898">
    <property type="entry name" value="DUF2125"/>
    <property type="match status" value="1"/>
</dbReference>
<gene>
    <name evidence="1" type="ORF">GCM10007939_23710</name>
</gene>
<dbReference type="InterPro" id="IPR018666">
    <property type="entry name" value="DUF2125"/>
</dbReference>
<proteinExistence type="predicted"/>
<name>A0ABQ5VXD4_9RHOB</name>
<evidence type="ECO:0008006" key="3">
    <source>
        <dbReference type="Google" id="ProtNLM"/>
    </source>
</evidence>
<dbReference type="EMBL" id="BSNN01000008">
    <property type="protein sequence ID" value="GLQ36087.1"/>
    <property type="molecule type" value="Genomic_DNA"/>
</dbReference>